<evidence type="ECO:0000256" key="1">
    <source>
        <dbReference type="ARBA" id="ARBA00005397"/>
    </source>
</evidence>
<gene>
    <name evidence="4" type="primary">mecA</name>
    <name evidence="5" type="synonym">mecA1</name>
    <name evidence="5" type="ORF">HMI01_19300</name>
    <name evidence="6" type="ORF">SAMN05421668_107114</name>
</gene>
<dbReference type="InterPro" id="IPR038471">
    <property type="entry name" value="MecA_C_sf"/>
</dbReference>
<evidence type="ECO:0000313" key="6">
    <source>
        <dbReference type="EMBL" id="SFS71500.1"/>
    </source>
</evidence>
<comment type="similarity">
    <text evidence="1 4">Belongs to the MecA family.</text>
</comment>
<dbReference type="GO" id="GO:0030674">
    <property type="term" value="F:protein-macromolecule adaptor activity"/>
    <property type="evidence" value="ECO:0007669"/>
    <property type="project" value="UniProtKB-UniRule"/>
</dbReference>
<dbReference type="Proteomes" id="UP000199139">
    <property type="component" value="Unassembled WGS sequence"/>
</dbReference>
<dbReference type="EMBL" id="BJWJ01000020">
    <property type="protein sequence ID" value="GEM04942.1"/>
    <property type="molecule type" value="Genomic_DNA"/>
</dbReference>
<evidence type="ECO:0000313" key="5">
    <source>
        <dbReference type="EMBL" id="GEM04942.1"/>
    </source>
</evidence>
<reference evidence="5 8" key="2">
    <citation type="submission" date="2019-07" db="EMBL/GenBank/DDBJ databases">
        <title>Whole genome shotgun sequence of Halolactibacillus miurensis NBRC 100873.</title>
        <authorList>
            <person name="Hosoyama A."/>
            <person name="Uohara A."/>
            <person name="Ohji S."/>
            <person name="Ichikawa N."/>
        </authorList>
    </citation>
    <scope>NUCLEOTIDE SEQUENCE [LARGE SCALE GENOMIC DNA]</scope>
    <source>
        <strain evidence="5 8">NBRC 100873</strain>
    </source>
</reference>
<dbReference type="PANTHER" id="PTHR39161:SF1">
    <property type="entry name" value="ADAPTER PROTEIN MECA 1"/>
    <property type="match status" value="1"/>
</dbReference>
<dbReference type="GO" id="GO:0042174">
    <property type="term" value="P:negative regulation of sporulation resulting in formation of a cellular spore"/>
    <property type="evidence" value="ECO:0007669"/>
    <property type="project" value="UniProtKB-UniRule"/>
</dbReference>
<keyword evidence="8" id="KW-1185">Reference proteome</keyword>
<comment type="function">
    <text evidence="4">Enables the recognition and targeting of unfolded and aggregated proteins to the ClpC protease or to other proteins involved in proteolysis. Acts negatively in the development of competence by binding ComK and recruiting it to the ClpCP protease. When overexpressed, inhibits sporulation. Also involved in Spx degradation by ClpC.</text>
</comment>
<dbReference type="Pfam" id="PF05389">
    <property type="entry name" value="MecA"/>
    <property type="match status" value="1"/>
</dbReference>
<evidence type="ECO:0000256" key="4">
    <source>
        <dbReference type="HAMAP-Rule" id="MF_01124"/>
    </source>
</evidence>
<dbReference type="PANTHER" id="PTHR39161">
    <property type="entry name" value="ADAPTER PROTEIN MECA"/>
    <property type="match status" value="1"/>
</dbReference>
<keyword evidence="4" id="KW-0749">Sporulation</keyword>
<protein>
    <recommendedName>
        <fullName evidence="4">Adapter protein MecA</fullName>
    </recommendedName>
</protein>
<dbReference type="RefSeq" id="WP_062321223.1">
    <property type="nucleotide sequence ID" value="NZ_BJWJ01000020.1"/>
</dbReference>
<dbReference type="InterPro" id="IPR008681">
    <property type="entry name" value="Neg-reg_MecA"/>
</dbReference>
<dbReference type="NCBIfam" id="NF002644">
    <property type="entry name" value="PRK02315.1-5"/>
    <property type="match status" value="1"/>
</dbReference>
<sequence>MKIERINDNTIKFYISYMDIEDRGFNREEIWYNRERSEQLFWQVMEEADHAEEDFEIEGPLWIQVQALEKGLEITVTKAQMSKDGQNLEVPVDQMVSQDHIQEKIESLLEQDHIGDHSNHDDQDQEDYKILPNLVSFKDFEDVIHLSHAIDAEFIDHAIYHYKDKYFLIYTFDDVHLDDIAQDGLKSTIEEFGTKSKQSIALILEYGKPIFEEDGLTAMKHLFTLS</sequence>
<dbReference type="AlphaFoldDB" id="A0A1I6S3P3"/>
<dbReference type="GO" id="GO:0030420">
    <property type="term" value="P:establishment of competence for transformation"/>
    <property type="evidence" value="ECO:0007669"/>
    <property type="project" value="UniProtKB-KW"/>
</dbReference>
<organism evidence="6 7">
    <name type="scientific">Halolactibacillus miurensis</name>
    <dbReference type="NCBI Taxonomy" id="306541"/>
    <lineage>
        <taxon>Bacteria</taxon>
        <taxon>Bacillati</taxon>
        <taxon>Bacillota</taxon>
        <taxon>Bacilli</taxon>
        <taxon>Bacillales</taxon>
        <taxon>Bacillaceae</taxon>
        <taxon>Halolactibacillus</taxon>
    </lineage>
</organism>
<evidence type="ECO:0000256" key="2">
    <source>
        <dbReference type="ARBA" id="ARBA00011738"/>
    </source>
</evidence>
<dbReference type="PIRSF" id="PIRSF029008">
    <property type="entry name" value="MecA"/>
    <property type="match status" value="1"/>
</dbReference>
<dbReference type="STRING" id="306541.SAMN05421668_107114"/>
<dbReference type="Gene3D" id="3.30.70.1950">
    <property type="match status" value="1"/>
</dbReference>
<evidence type="ECO:0000313" key="7">
    <source>
        <dbReference type="Proteomes" id="UP000199139"/>
    </source>
</evidence>
<dbReference type="HAMAP" id="MF_01124">
    <property type="entry name" value="MecA"/>
    <property type="match status" value="1"/>
</dbReference>
<dbReference type="OrthoDB" id="2360201at2"/>
<comment type="subunit">
    <text evidence="2 4">Homodimer.</text>
</comment>
<accession>A0A1I6S3P3</accession>
<dbReference type="Proteomes" id="UP000321773">
    <property type="component" value="Unassembled WGS sequence"/>
</dbReference>
<evidence type="ECO:0000313" key="8">
    <source>
        <dbReference type="Proteomes" id="UP000321773"/>
    </source>
</evidence>
<proteinExistence type="inferred from homology"/>
<comment type="domain">
    <text evidence="4">The N-terminal domain has binding sites for ComK and probably for unfolded/aggregated proteins; the C-terminal domain interacts with ClpC.</text>
</comment>
<keyword evidence="3 4" id="KW-0178">Competence</keyword>
<reference evidence="6 7" key="1">
    <citation type="submission" date="2016-10" db="EMBL/GenBank/DDBJ databases">
        <authorList>
            <person name="de Groot N.N."/>
        </authorList>
    </citation>
    <scope>NUCLEOTIDE SEQUENCE [LARGE SCALE GENOMIC DNA]</scope>
    <source>
        <strain evidence="6 7">DSM 17074</strain>
    </source>
</reference>
<name>A0A1I6S3P3_9BACI</name>
<evidence type="ECO:0000256" key="3">
    <source>
        <dbReference type="ARBA" id="ARBA00023287"/>
    </source>
</evidence>
<dbReference type="EMBL" id="FPAI01000007">
    <property type="protein sequence ID" value="SFS71500.1"/>
    <property type="molecule type" value="Genomic_DNA"/>
</dbReference>
<dbReference type="GO" id="GO:0030435">
    <property type="term" value="P:sporulation resulting in formation of a cellular spore"/>
    <property type="evidence" value="ECO:0007669"/>
    <property type="project" value="UniProtKB-KW"/>
</dbReference>
<dbReference type="GO" id="GO:0045808">
    <property type="term" value="P:negative regulation of establishment of competence for transformation"/>
    <property type="evidence" value="ECO:0007669"/>
    <property type="project" value="UniProtKB-UniRule"/>
</dbReference>